<keyword evidence="4" id="KW-0255">Endonuclease</keyword>
<evidence type="ECO:0000313" key="8">
    <source>
        <dbReference type="EMBL" id="KAL3525203.1"/>
    </source>
</evidence>
<organism evidence="8 9">
    <name type="scientific">Cinchona calisaya</name>
    <dbReference type="NCBI Taxonomy" id="153742"/>
    <lineage>
        <taxon>Eukaryota</taxon>
        <taxon>Viridiplantae</taxon>
        <taxon>Streptophyta</taxon>
        <taxon>Embryophyta</taxon>
        <taxon>Tracheophyta</taxon>
        <taxon>Spermatophyta</taxon>
        <taxon>Magnoliopsida</taxon>
        <taxon>eudicotyledons</taxon>
        <taxon>Gunneridae</taxon>
        <taxon>Pentapetalae</taxon>
        <taxon>asterids</taxon>
        <taxon>lamiids</taxon>
        <taxon>Gentianales</taxon>
        <taxon>Rubiaceae</taxon>
        <taxon>Cinchonoideae</taxon>
        <taxon>Cinchoneae</taxon>
        <taxon>Cinchona</taxon>
    </lineage>
</organism>
<comment type="caution">
    <text evidence="8">The sequence shown here is derived from an EMBL/GenBank/DDBJ whole genome shotgun (WGS) entry which is preliminary data.</text>
</comment>
<dbReference type="GO" id="GO:0016787">
    <property type="term" value="F:hydrolase activity"/>
    <property type="evidence" value="ECO:0007669"/>
    <property type="project" value="UniProtKB-KW"/>
</dbReference>
<dbReference type="Proteomes" id="UP001630127">
    <property type="component" value="Unassembled WGS sequence"/>
</dbReference>
<keyword evidence="2" id="KW-0548">Nucleotidyltransferase</keyword>
<dbReference type="GO" id="GO:0003964">
    <property type="term" value="F:RNA-directed DNA polymerase activity"/>
    <property type="evidence" value="ECO:0007669"/>
    <property type="project" value="UniProtKB-KW"/>
</dbReference>
<keyword evidence="6" id="KW-0695">RNA-directed DNA polymerase</keyword>
<evidence type="ECO:0000256" key="2">
    <source>
        <dbReference type="ARBA" id="ARBA00022695"/>
    </source>
</evidence>
<keyword evidence="3" id="KW-0540">Nuclease</keyword>
<dbReference type="GO" id="GO:0004519">
    <property type="term" value="F:endonuclease activity"/>
    <property type="evidence" value="ECO:0007669"/>
    <property type="project" value="UniProtKB-KW"/>
</dbReference>
<evidence type="ECO:0000256" key="6">
    <source>
        <dbReference type="ARBA" id="ARBA00022918"/>
    </source>
</evidence>
<keyword evidence="9" id="KW-1185">Reference proteome</keyword>
<protein>
    <recommendedName>
        <fullName evidence="7">Reverse transcriptase RNase H-like domain-containing protein</fullName>
    </recommendedName>
</protein>
<proteinExistence type="predicted"/>
<dbReference type="AlphaFoldDB" id="A0ABD3A1U5"/>
<keyword evidence="1" id="KW-0808">Transferase</keyword>
<dbReference type="InterPro" id="IPR043502">
    <property type="entry name" value="DNA/RNA_pol_sf"/>
</dbReference>
<evidence type="ECO:0000256" key="5">
    <source>
        <dbReference type="ARBA" id="ARBA00022801"/>
    </source>
</evidence>
<dbReference type="Pfam" id="PF17917">
    <property type="entry name" value="RT_RNaseH"/>
    <property type="match status" value="1"/>
</dbReference>
<accession>A0ABD3A1U5</accession>
<dbReference type="PANTHER" id="PTHR37984:SF5">
    <property type="entry name" value="PROTEIN NYNRIN-LIKE"/>
    <property type="match status" value="1"/>
</dbReference>
<dbReference type="SUPFAM" id="SSF56672">
    <property type="entry name" value="DNA/RNA polymerases"/>
    <property type="match status" value="1"/>
</dbReference>
<dbReference type="PANTHER" id="PTHR37984">
    <property type="entry name" value="PROTEIN CBG26694"/>
    <property type="match status" value="1"/>
</dbReference>
<evidence type="ECO:0000256" key="4">
    <source>
        <dbReference type="ARBA" id="ARBA00022759"/>
    </source>
</evidence>
<gene>
    <name evidence="8" type="ORF">ACH5RR_013575</name>
</gene>
<feature type="domain" description="Reverse transcriptase RNase H-like" evidence="7">
    <location>
        <begin position="1"/>
        <end position="52"/>
    </location>
</feature>
<dbReference type="InterPro" id="IPR041373">
    <property type="entry name" value="RT_RNaseH"/>
</dbReference>
<sequence>MLAIVTVVQKWRLYLLGKHFVIKTDHQSLKYMMEQKISTPMQQKWIAKLLGYDYKLQYRKEIENVAADALCRRPHELGQLNAISVIRSALLTKIH</sequence>
<dbReference type="CDD" id="cd09274">
    <property type="entry name" value="RNase_HI_RT_Ty3"/>
    <property type="match status" value="1"/>
</dbReference>
<keyword evidence="5" id="KW-0378">Hydrolase</keyword>
<evidence type="ECO:0000256" key="1">
    <source>
        <dbReference type="ARBA" id="ARBA00022679"/>
    </source>
</evidence>
<name>A0ABD3A1U5_9GENT</name>
<reference evidence="8 9" key="1">
    <citation type="submission" date="2024-11" db="EMBL/GenBank/DDBJ databases">
        <title>A near-complete genome assembly of Cinchona calisaya.</title>
        <authorList>
            <person name="Lian D.C."/>
            <person name="Zhao X.W."/>
            <person name="Wei L."/>
        </authorList>
    </citation>
    <scope>NUCLEOTIDE SEQUENCE [LARGE SCALE GENOMIC DNA]</scope>
    <source>
        <tissue evidence="8">Nenye</tissue>
    </source>
</reference>
<evidence type="ECO:0000313" key="9">
    <source>
        <dbReference type="Proteomes" id="UP001630127"/>
    </source>
</evidence>
<dbReference type="InterPro" id="IPR050951">
    <property type="entry name" value="Retrovirus_Pol_polyprotein"/>
</dbReference>
<evidence type="ECO:0000256" key="3">
    <source>
        <dbReference type="ARBA" id="ARBA00022722"/>
    </source>
</evidence>
<evidence type="ECO:0000259" key="7">
    <source>
        <dbReference type="Pfam" id="PF17917"/>
    </source>
</evidence>
<dbReference type="EMBL" id="JBJUIK010000006">
    <property type="protein sequence ID" value="KAL3525203.1"/>
    <property type="molecule type" value="Genomic_DNA"/>
</dbReference>